<proteinExistence type="predicted"/>
<reference evidence="1" key="1">
    <citation type="submission" date="2013-05" db="EMBL/GenBank/DDBJ databases">
        <authorList>
            <person name="Harkins D.M."/>
            <person name="Durkin A.S."/>
            <person name="Brinkac L.M."/>
            <person name="Haft D.H."/>
            <person name="Selengut J.D."/>
            <person name="Sanka R."/>
            <person name="DePew J."/>
            <person name="Purushe J."/>
            <person name="Hartskeerl R.A."/>
            <person name="Ahmed A."/>
            <person name="van der Linden H."/>
            <person name="Goris M.G.A."/>
            <person name="Vinetz J.M."/>
            <person name="Sutton G.G."/>
            <person name="Nierman W.C."/>
            <person name="Fouts D.E."/>
        </authorList>
    </citation>
    <scope>NUCLEOTIDE SEQUENCE [LARGE SCALE GENOMIC DNA]</scope>
    <source>
        <strain evidence="1">5399</strain>
    </source>
</reference>
<organism evidence="1 2">
    <name type="scientific">Leptospira broomii serovar Hurstbridge str. 5399</name>
    <dbReference type="NCBI Taxonomy" id="1049789"/>
    <lineage>
        <taxon>Bacteria</taxon>
        <taxon>Pseudomonadati</taxon>
        <taxon>Spirochaetota</taxon>
        <taxon>Spirochaetia</taxon>
        <taxon>Leptospirales</taxon>
        <taxon>Leptospiraceae</taxon>
        <taxon>Leptospira</taxon>
    </lineage>
</organism>
<keyword evidence="2" id="KW-1185">Reference proteome</keyword>
<dbReference type="EMBL" id="AHMO02000007">
    <property type="protein sequence ID" value="EQA46380.1"/>
    <property type="molecule type" value="Genomic_DNA"/>
</dbReference>
<dbReference type="AlphaFoldDB" id="T0F5I1"/>
<sequence>MPVWIPGSSEGAIELKEGFLKFHILKAGRNTILFPPSNNPAYMRLMANYRIHLK</sequence>
<gene>
    <name evidence="1" type="ORF">LEP1GSC050_0170</name>
</gene>
<evidence type="ECO:0000313" key="1">
    <source>
        <dbReference type="EMBL" id="EQA46380.1"/>
    </source>
</evidence>
<protein>
    <submittedName>
        <fullName evidence="1">Uncharacterized protein</fullName>
    </submittedName>
</protein>
<accession>T0F5I1</accession>
<comment type="caution">
    <text evidence="1">The sequence shown here is derived from an EMBL/GenBank/DDBJ whole genome shotgun (WGS) entry which is preliminary data.</text>
</comment>
<dbReference type="Proteomes" id="UP000015454">
    <property type="component" value="Unassembled WGS sequence"/>
</dbReference>
<evidence type="ECO:0000313" key="2">
    <source>
        <dbReference type="Proteomes" id="UP000015454"/>
    </source>
</evidence>
<name>T0F5I1_9LEPT</name>